<evidence type="ECO:0000313" key="3">
    <source>
        <dbReference type="EMBL" id="VEU40555.1"/>
    </source>
</evidence>
<proteinExistence type="predicted"/>
<feature type="chain" id="PRO_5019061986" evidence="2">
    <location>
        <begin position="33"/>
        <end position="351"/>
    </location>
</feature>
<dbReference type="OrthoDB" id="42846at2759"/>
<name>A0A448ZEV5_9STRA</name>
<evidence type="ECO:0000256" key="2">
    <source>
        <dbReference type="SAM" id="SignalP"/>
    </source>
</evidence>
<accession>A0A448ZEV5</accession>
<evidence type="ECO:0000256" key="1">
    <source>
        <dbReference type="SAM" id="MobiDB-lite"/>
    </source>
</evidence>
<feature type="signal peptide" evidence="2">
    <location>
        <begin position="1"/>
        <end position="32"/>
    </location>
</feature>
<reference evidence="3 4" key="1">
    <citation type="submission" date="2019-01" db="EMBL/GenBank/DDBJ databases">
        <authorList>
            <person name="Ferrante I. M."/>
        </authorList>
    </citation>
    <scope>NUCLEOTIDE SEQUENCE [LARGE SCALE GENOMIC DNA]</scope>
    <source>
        <strain evidence="3 4">B856</strain>
    </source>
</reference>
<evidence type="ECO:0000313" key="4">
    <source>
        <dbReference type="Proteomes" id="UP000291116"/>
    </source>
</evidence>
<keyword evidence="2" id="KW-0732">Signal</keyword>
<organism evidence="3 4">
    <name type="scientific">Pseudo-nitzschia multistriata</name>
    <dbReference type="NCBI Taxonomy" id="183589"/>
    <lineage>
        <taxon>Eukaryota</taxon>
        <taxon>Sar</taxon>
        <taxon>Stramenopiles</taxon>
        <taxon>Ochrophyta</taxon>
        <taxon>Bacillariophyta</taxon>
        <taxon>Bacillariophyceae</taxon>
        <taxon>Bacillariophycidae</taxon>
        <taxon>Bacillariales</taxon>
        <taxon>Bacillariaceae</taxon>
        <taxon>Pseudo-nitzschia</taxon>
    </lineage>
</organism>
<dbReference type="Proteomes" id="UP000291116">
    <property type="component" value="Unassembled WGS sequence"/>
</dbReference>
<sequence length="351" mass="38868">MAIDTKHTGAKAATGIAWLSFFFLALAQQAHSFSMSSNGNNNNNNLGAAMNLMSSDSNNLDRFQSSFLVGKESETAVSQFDGNLWQALYGENNVSGEDEDLWVAVYRSNNNKPSVIVRDEFFRAMNDATSDDLDDANDNDSTANSNNNISTVSNTASFLSNTMPSMLEIPETKPVAIARLQKTESDNVYLLDNLRCSLKKEDQDESCDGGSEFLEALSVAVDTLLQQHLQRLLKDRDDETETDVVFEGTVRTKSTLFSNKLFEERGFREVETLSRDMATHVSSYGACFSQYAERSIEPGMAPGTRDRALQIVALLGRLDAEVQKKVEEDEQNGGNGGDDYDPWANMKLYRS</sequence>
<dbReference type="AlphaFoldDB" id="A0A448ZEV5"/>
<feature type="region of interest" description="Disordered" evidence="1">
    <location>
        <begin position="323"/>
        <end position="351"/>
    </location>
</feature>
<protein>
    <submittedName>
        <fullName evidence="3">Uncharacterized protein</fullName>
    </submittedName>
</protein>
<dbReference type="EMBL" id="CAACVS010000290">
    <property type="protein sequence ID" value="VEU40555.1"/>
    <property type="molecule type" value="Genomic_DNA"/>
</dbReference>
<keyword evidence="4" id="KW-1185">Reference proteome</keyword>
<gene>
    <name evidence="3" type="ORF">PSNMU_V1.4_AUG-EV-PASAV3_0074450</name>
</gene>